<feature type="disulfide bond" evidence="3">
    <location>
        <begin position="70"/>
        <end position="131"/>
    </location>
</feature>
<dbReference type="Gene3D" id="3.10.250.10">
    <property type="entry name" value="SRCR-like domain"/>
    <property type="match status" value="1"/>
</dbReference>
<evidence type="ECO:0000256" key="3">
    <source>
        <dbReference type="PROSITE-ProRule" id="PRU00196"/>
    </source>
</evidence>
<feature type="transmembrane region" description="Helical" evidence="4">
    <location>
        <begin position="127"/>
        <end position="148"/>
    </location>
</feature>
<dbReference type="PROSITE" id="PS00420">
    <property type="entry name" value="SRCR_1"/>
    <property type="match status" value="1"/>
</dbReference>
<dbReference type="PROSITE" id="PS50287">
    <property type="entry name" value="SRCR_2"/>
    <property type="match status" value="1"/>
</dbReference>
<dbReference type="FunFam" id="3.10.250.10:FF:000011">
    <property type="entry name" value="Scavenger receptor class A member 5"/>
    <property type="match status" value="1"/>
</dbReference>
<comment type="caution">
    <text evidence="6">The sequence shown here is derived from an EMBL/GenBank/DDBJ whole genome shotgun (WGS) entry which is preliminary data.</text>
</comment>
<organism evidence="6 7">
    <name type="scientific">Holothuria leucospilota</name>
    <name type="common">Black long sea cucumber</name>
    <name type="synonym">Mertensiothuria leucospilota</name>
    <dbReference type="NCBI Taxonomy" id="206669"/>
    <lineage>
        <taxon>Eukaryota</taxon>
        <taxon>Metazoa</taxon>
        <taxon>Echinodermata</taxon>
        <taxon>Eleutherozoa</taxon>
        <taxon>Echinozoa</taxon>
        <taxon>Holothuroidea</taxon>
        <taxon>Aspidochirotacea</taxon>
        <taxon>Aspidochirotida</taxon>
        <taxon>Holothuriidae</taxon>
        <taxon>Holothuria</taxon>
    </lineage>
</organism>
<dbReference type="InterPro" id="IPR001190">
    <property type="entry name" value="SRCR"/>
</dbReference>
<dbReference type="SUPFAM" id="SSF56487">
    <property type="entry name" value="SRCR-like"/>
    <property type="match status" value="1"/>
</dbReference>
<sequence>MMYICSRAAFSNYYDWWSTNIPTVTLCGDLQGIRLAGGGSSSGRVEVLYNGEWGTICDDNWDWSDATVACRQLGYPYVVEIYHSAYFGEGSGRIWMDGLHCNGYESSLSDCPHNGFGQHDCGHFEDAGVLCGGLLSSIVVCLIFGYFINFMQV</sequence>
<keyword evidence="4" id="KW-0472">Membrane</keyword>
<dbReference type="PRINTS" id="PR00258">
    <property type="entry name" value="SPERACTRCPTR"/>
</dbReference>
<dbReference type="InterPro" id="IPR036772">
    <property type="entry name" value="SRCR-like_dom_sf"/>
</dbReference>
<evidence type="ECO:0000256" key="2">
    <source>
        <dbReference type="ARBA" id="ARBA00023180"/>
    </source>
</evidence>
<reference evidence="6" key="1">
    <citation type="submission" date="2021-10" db="EMBL/GenBank/DDBJ databases">
        <title>Tropical sea cucumber genome reveals ecological adaptation and Cuvierian tubules defense mechanism.</title>
        <authorList>
            <person name="Chen T."/>
        </authorList>
    </citation>
    <scope>NUCLEOTIDE SEQUENCE</scope>
    <source>
        <strain evidence="6">Nanhai2018</strain>
        <tissue evidence="6">Muscle</tissue>
    </source>
</reference>
<feature type="disulfide bond" evidence="3">
    <location>
        <begin position="57"/>
        <end position="121"/>
    </location>
</feature>
<feature type="disulfide bond" evidence="3">
    <location>
        <begin position="101"/>
        <end position="111"/>
    </location>
</feature>
<dbReference type="PANTHER" id="PTHR48071">
    <property type="entry name" value="SRCR DOMAIN-CONTAINING PROTEIN"/>
    <property type="match status" value="1"/>
</dbReference>
<evidence type="ECO:0000259" key="5">
    <source>
        <dbReference type="PROSITE" id="PS50287"/>
    </source>
</evidence>
<dbReference type="GO" id="GO:0016020">
    <property type="term" value="C:membrane"/>
    <property type="evidence" value="ECO:0007669"/>
    <property type="project" value="InterPro"/>
</dbReference>
<evidence type="ECO:0000256" key="4">
    <source>
        <dbReference type="SAM" id="Phobius"/>
    </source>
</evidence>
<dbReference type="SMART" id="SM00202">
    <property type="entry name" value="SR"/>
    <property type="match status" value="1"/>
</dbReference>
<keyword evidence="2" id="KW-0325">Glycoprotein</keyword>
<keyword evidence="1 3" id="KW-1015">Disulfide bond</keyword>
<evidence type="ECO:0000256" key="1">
    <source>
        <dbReference type="ARBA" id="ARBA00023157"/>
    </source>
</evidence>
<accession>A0A9Q0YKT4</accession>
<proteinExistence type="predicted"/>
<dbReference type="EMBL" id="JAIZAY010000020">
    <property type="protein sequence ID" value="KAJ8022424.1"/>
    <property type="molecule type" value="Genomic_DNA"/>
</dbReference>
<evidence type="ECO:0000313" key="6">
    <source>
        <dbReference type="EMBL" id="KAJ8022424.1"/>
    </source>
</evidence>
<dbReference type="PANTHER" id="PTHR48071:SF18">
    <property type="entry name" value="DELETED IN MALIGNANT BRAIN TUMORS 1 PROTEIN-RELATED"/>
    <property type="match status" value="1"/>
</dbReference>
<keyword evidence="7" id="KW-1185">Reference proteome</keyword>
<keyword evidence="4" id="KW-1133">Transmembrane helix</keyword>
<keyword evidence="4" id="KW-0812">Transmembrane</keyword>
<dbReference type="OrthoDB" id="536948at2759"/>
<dbReference type="Proteomes" id="UP001152320">
    <property type="component" value="Chromosome 20"/>
</dbReference>
<feature type="domain" description="SRCR" evidence="5">
    <location>
        <begin position="33"/>
        <end position="132"/>
    </location>
</feature>
<gene>
    <name evidence="6" type="ORF">HOLleu_37319</name>
</gene>
<name>A0A9Q0YKT4_HOLLE</name>
<dbReference type="AlphaFoldDB" id="A0A9Q0YKT4"/>
<evidence type="ECO:0000313" key="7">
    <source>
        <dbReference type="Proteomes" id="UP001152320"/>
    </source>
</evidence>
<protein>
    <submittedName>
        <fullName evidence="6">Deleted in malignant brain tumors 1 protein</fullName>
    </submittedName>
</protein>
<dbReference type="Pfam" id="PF00530">
    <property type="entry name" value="SRCR"/>
    <property type="match status" value="1"/>
</dbReference>